<dbReference type="PATRIC" id="fig|104102.7.peg.224"/>
<keyword evidence="2" id="KW-1185">Reference proteome</keyword>
<dbReference type="EMBL" id="JOKM01000010">
    <property type="protein sequence ID" value="KGB26356.1"/>
    <property type="molecule type" value="Genomic_DNA"/>
</dbReference>
<sequence>MTRCPAVFSTPIVAANTVLMIFGKNCCAWSAGFNVGKGKLF</sequence>
<dbReference type="Proteomes" id="UP000029448">
    <property type="component" value="Unassembled WGS sequence"/>
</dbReference>
<accession>A0A094ZWJ7</accession>
<dbReference type="AlphaFoldDB" id="A0A094ZWJ7"/>
<proteinExistence type="predicted"/>
<reference evidence="1 2" key="1">
    <citation type="submission" date="2014-06" db="EMBL/GenBank/DDBJ databases">
        <title>Functional and comparative genomic analyses of the Drosophila gut microbiota identify candidate symbiosis factors.</title>
        <authorList>
            <person name="Newell P.D."/>
            <person name="Chaston J.M."/>
            <person name="Douglas A.E."/>
        </authorList>
    </citation>
    <scope>NUCLEOTIDE SEQUENCE [LARGE SCALE GENOMIC DNA]</scope>
    <source>
        <strain evidence="1 2">DmCS_006</strain>
    </source>
</reference>
<organism evidence="1 2">
    <name type="scientific">Acetobacter tropicalis</name>
    <dbReference type="NCBI Taxonomy" id="104102"/>
    <lineage>
        <taxon>Bacteria</taxon>
        <taxon>Pseudomonadati</taxon>
        <taxon>Pseudomonadota</taxon>
        <taxon>Alphaproteobacteria</taxon>
        <taxon>Acetobacterales</taxon>
        <taxon>Acetobacteraceae</taxon>
        <taxon>Acetobacter</taxon>
    </lineage>
</organism>
<gene>
    <name evidence="1" type="ORF">AtDm6_0226</name>
</gene>
<comment type="caution">
    <text evidence="1">The sequence shown here is derived from an EMBL/GenBank/DDBJ whole genome shotgun (WGS) entry which is preliminary data.</text>
</comment>
<protein>
    <submittedName>
        <fullName evidence="1">Uncharacterized protein</fullName>
    </submittedName>
</protein>
<evidence type="ECO:0000313" key="1">
    <source>
        <dbReference type="EMBL" id="KGB26356.1"/>
    </source>
</evidence>
<name>A0A094ZWJ7_9PROT</name>
<evidence type="ECO:0000313" key="2">
    <source>
        <dbReference type="Proteomes" id="UP000029448"/>
    </source>
</evidence>